<feature type="compositionally biased region" description="Basic residues" evidence="1">
    <location>
        <begin position="245"/>
        <end position="255"/>
    </location>
</feature>
<feature type="compositionally biased region" description="Basic and acidic residues" evidence="1">
    <location>
        <begin position="87"/>
        <end position="101"/>
    </location>
</feature>
<dbReference type="InterPro" id="IPR027911">
    <property type="entry name" value="DUF4604"/>
</dbReference>
<accession>A0A316V157</accession>
<feature type="compositionally biased region" description="Polar residues" evidence="1">
    <location>
        <begin position="169"/>
        <end position="181"/>
    </location>
</feature>
<feature type="compositionally biased region" description="Gly residues" evidence="1">
    <location>
        <begin position="1"/>
        <end position="10"/>
    </location>
</feature>
<dbReference type="GeneID" id="37029771"/>
<dbReference type="AlphaFoldDB" id="A0A316V157"/>
<organism evidence="3 4">
    <name type="scientific">Jaminaea rosea</name>
    <dbReference type="NCBI Taxonomy" id="1569628"/>
    <lineage>
        <taxon>Eukaryota</taxon>
        <taxon>Fungi</taxon>
        <taxon>Dikarya</taxon>
        <taxon>Basidiomycota</taxon>
        <taxon>Ustilaginomycotina</taxon>
        <taxon>Exobasidiomycetes</taxon>
        <taxon>Microstromatales</taxon>
        <taxon>Microstromatales incertae sedis</taxon>
        <taxon>Jaminaea</taxon>
    </lineage>
</organism>
<evidence type="ECO:0000313" key="4">
    <source>
        <dbReference type="Proteomes" id="UP000245884"/>
    </source>
</evidence>
<feature type="compositionally biased region" description="Acidic residues" evidence="1">
    <location>
        <begin position="116"/>
        <end position="128"/>
    </location>
</feature>
<proteinExistence type="predicted"/>
<evidence type="ECO:0000313" key="3">
    <source>
        <dbReference type="EMBL" id="PWN30281.1"/>
    </source>
</evidence>
<keyword evidence="4" id="KW-1185">Reference proteome</keyword>
<protein>
    <recommendedName>
        <fullName evidence="2">DUF4604 domain-containing protein</fullName>
    </recommendedName>
</protein>
<evidence type="ECO:0000259" key="2">
    <source>
        <dbReference type="Pfam" id="PF15377"/>
    </source>
</evidence>
<evidence type="ECO:0000256" key="1">
    <source>
        <dbReference type="SAM" id="MobiDB-lite"/>
    </source>
</evidence>
<feature type="compositionally biased region" description="Basic and acidic residues" evidence="1">
    <location>
        <begin position="136"/>
        <end position="162"/>
    </location>
</feature>
<dbReference type="Proteomes" id="UP000245884">
    <property type="component" value="Unassembled WGS sequence"/>
</dbReference>
<gene>
    <name evidence="3" type="ORF">BDZ90DRAFT_257366</name>
</gene>
<reference evidence="3 4" key="1">
    <citation type="journal article" date="2018" name="Mol. Biol. Evol.">
        <title>Broad Genomic Sampling Reveals a Smut Pathogenic Ancestry of the Fungal Clade Ustilaginomycotina.</title>
        <authorList>
            <person name="Kijpornyongpan T."/>
            <person name="Mondo S.J."/>
            <person name="Barry K."/>
            <person name="Sandor L."/>
            <person name="Lee J."/>
            <person name="Lipzen A."/>
            <person name="Pangilinan J."/>
            <person name="LaButti K."/>
            <person name="Hainaut M."/>
            <person name="Henrissat B."/>
            <person name="Grigoriev I.V."/>
            <person name="Spatafora J.W."/>
            <person name="Aime M.C."/>
        </authorList>
    </citation>
    <scope>NUCLEOTIDE SEQUENCE [LARGE SCALE GENOMIC DNA]</scope>
    <source>
        <strain evidence="3 4">MCA 5214</strain>
    </source>
</reference>
<feature type="domain" description="DUF4604" evidence="2">
    <location>
        <begin position="14"/>
        <end position="264"/>
    </location>
</feature>
<feature type="region of interest" description="Disordered" evidence="1">
    <location>
        <begin position="28"/>
        <end position="264"/>
    </location>
</feature>
<feature type="region of interest" description="Disordered" evidence="1">
    <location>
        <begin position="1"/>
        <end position="20"/>
    </location>
</feature>
<dbReference type="Pfam" id="PF15377">
    <property type="entry name" value="DUF4604"/>
    <property type="match status" value="1"/>
</dbReference>
<dbReference type="RefSeq" id="XP_025364893.1">
    <property type="nucleotide sequence ID" value="XM_025507948.1"/>
</dbReference>
<feature type="compositionally biased region" description="Basic and acidic residues" evidence="1">
    <location>
        <begin position="224"/>
        <end position="244"/>
    </location>
</feature>
<name>A0A316V157_9BASI</name>
<feature type="compositionally biased region" description="Low complexity" evidence="1">
    <location>
        <begin position="105"/>
        <end position="115"/>
    </location>
</feature>
<dbReference type="EMBL" id="KZ819662">
    <property type="protein sequence ID" value="PWN30281.1"/>
    <property type="molecule type" value="Genomic_DNA"/>
</dbReference>
<sequence length="264" mass="27997">MSSSRGGGRGGKGKVSYTAPSIPGFLQKLHAQVHSGSSSGGSKADADGRMVGSMYSQKRPTANGDYDSEEQAELAALFPGGEGSEEQEGRARARFKGDVVKRPPAADAAAAAAAGGDEEDDDPPDEWDGAQVVVLKEGRHLTEDEVRETKRRLQDEQEKEAAEQASASTAGQIATGSSSQQPRKRPRIVGDSAGDEDNSRPLDVSISSSSTAKSDPLAAAKDLIASDKKRKKELERAREKEKKAKNTKREKKKAGKGLSFDVED</sequence>